<dbReference type="InterPro" id="IPR003594">
    <property type="entry name" value="HATPase_dom"/>
</dbReference>
<keyword evidence="10" id="KW-0812">Transmembrane</keyword>
<keyword evidence="4" id="KW-0808">Transferase</keyword>
<evidence type="ECO:0000256" key="1">
    <source>
        <dbReference type="ARBA" id="ARBA00000085"/>
    </source>
</evidence>
<keyword evidence="8" id="KW-0902">Two-component regulatory system</keyword>
<feature type="region of interest" description="Disordered" evidence="9">
    <location>
        <begin position="376"/>
        <end position="495"/>
    </location>
</feature>
<keyword evidence="10" id="KW-1133">Transmembrane helix</keyword>
<feature type="domain" description="Histidine kinase/HSP90-like ATPase" evidence="11">
    <location>
        <begin position="278"/>
        <end position="427"/>
    </location>
</feature>
<feature type="transmembrane region" description="Helical" evidence="10">
    <location>
        <begin position="104"/>
        <end position="122"/>
    </location>
</feature>
<evidence type="ECO:0000256" key="2">
    <source>
        <dbReference type="ARBA" id="ARBA00012438"/>
    </source>
</evidence>
<evidence type="ECO:0000313" key="12">
    <source>
        <dbReference type="EMBL" id="GAA1555737.1"/>
    </source>
</evidence>
<keyword evidence="7" id="KW-0067">ATP-binding</keyword>
<reference evidence="12 13" key="1">
    <citation type="journal article" date="2019" name="Int. J. Syst. Evol. Microbiol.">
        <title>The Global Catalogue of Microorganisms (GCM) 10K type strain sequencing project: providing services to taxonomists for standard genome sequencing and annotation.</title>
        <authorList>
            <consortium name="The Broad Institute Genomics Platform"/>
            <consortium name="The Broad Institute Genome Sequencing Center for Infectious Disease"/>
            <person name="Wu L."/>
            <person name="Ma J."/>
        </authorList>
    </citation>
    <scope>NUCLEOTIDE SEQUENCE [LARGE SCALE GENOMIC DNA]</scope>
    <source>
        <strain evidence="12 13">JCM 15933</strain>
    </source>
</reference>
<keyword evidence="3" id="KW-0597">Phosphoprotein</keyword>
<dbReference type="EMBL" id="BAAAQD010000025">
    <property type="protein sequence ID" value="GAA1555737.1"/>
    <property type="molecule type" value="Genomic_DNA"/>
</dbReference>
<protein>
    <recommendedName>
        <fullName evidence="2">histidine kinase</fullName>
        <ecNumber evidence="2">2.7.13.3</ecNumber>
    </recommendedName>
</protein>
<evidence type="ECO:0000256" key="4">
    <source>
        <dbReference type="ARBA" id="ARBA00022679"/>
    </source>
</evidence>
<evidence type="ECO:0000256" key="6">
    <source>
        <dbReference type="ARBA" id="ARBA00022777"/>
    </source>
</evidence>
<dbReference type="EC" id="2.7.13.3" evidence="2"/>
<evidence type="ECO:0000313" key="13">
    <source>
        <dbReference type="Proteomes" id="UP001501470"/>
    </source>
</evidence>
<accession>A0ABN2CD40</accession>
<dbReference type="SUPFAM" id="SSF55874">
    <property type="entry name" value="ATPase domain of HSP90 chaperone/DNA topoisomerase II/histidine kinase"/>
    <property type="match status" value="1"/>
</dbReference>
<keyword evidence="13" id="KW-1185">Reference proteome</keyword>
<name>A0ABN2CD40_9ACTN</name>
<keyword evidence="6" id="KW-0418">Kinase</keyword>
<keyword evidence="10" id="KW-0472">Membrane</keyword>
<evidence type="ECO:0000256" key="8">
    <source>
        <dbReference type="ARBA" id="ARBA00023012"/>
    </source>
</evidence>
<dbReference type="Gene3D" id="1.20.5.1930">
    <property type="match status" value="1"/>
</dbReference>
<dbReference type="PANTHER" id="PTHR24421">
    <property type="entry name" value="NITRATE/NITRITE SENSOR PROTEIN NARX-RELATED"/>
    <property type="match status" value="1"/>
</dbReference>
<dbReference type="InterPro" id="IPR050482">
    <property type="entry name" value="Sensor_HK_TwoCompSys"/>
</dbReference>
<dbReference type="InterPro" id="IPR011712">
    <property type="entry name" value="Sig_transdc_His_kin_sub3_dim/P"/>
</dbReference>
<feature type="compositionally biased region" description="Low complexity" evidence="9">
    <location>
        <begin position="379"/>
        <end position="423"/>
    </location>
</feature>
<evidence type="ECO:0000256" key="9">
    <source>
        <dbReference type="SAM" id="MobiDB-lite"/>
    </source>
</evidence>
<proteinExistence type="predicted"/>
<keyword evidence="5" id="KW-0547">Nucleotide-binding</keyword>
<feature type="transmembrane region" description="Helical" evidence="10">
    <location>
        <begin position="33"/>
        <end position="50"/>
    </location>
</feature>
<sequence>MKLAGNIGLAAALAIVVAGTAVAIAASWGGAYFLPGALAGTLAGVAALLRHRGRLRAAVAGLTVAAVAVSAAPIAGLPAEPGPAVSLALAVLVGSVTRVGPLRVAAWIAAASLAVIAVGAFAHPGESGAFAVTMFGALAWAAGLLIGVGLRLLDARRLAAVDAVRRDERLTIARELHDVVAHYVTGIVVQAQAAQLMARRDPVKAGKTFVDIEAAGAEALAAVRRVVGVLRDDAGDGAGGWDVSAGQERIADLVWRFERTGPPVHLELPADEDQWPVEVAGAVHRVVQESLTNVARHAARARSVTVALSESEGTVMVRVADDGEGAPPPVHSGYGIVGMRERVEALGGTLSAGPAPGGGWQVQGTLPLPGHAVALLHRPSPASSSGPPSSGSSSVSSSGSPSSGSSSVSSSGSASSGTSSASPPGLPSPGAPSGSSPGAPAGESSGLSERPVESSGVVPPGSLGESPSGPSVGSSDGLSSGPSGGASPGSLPGSR</sequence>
<dbReference type="CDD" id="cd16917">
    <property type="entry name" value="HATPase_UhpB-NarQ-NarX-like"/>
    <property type="match status" value="1"/>
</dbReference>
<dbReference type="PANTHER" id="PTHR24421:SF10">
    <property type="entry name" value="NITRATE_NITRITE SENSOR PROTEIN NARQ"/>
    <property type="match status" value="1"/>
</dbReference>
<comment type="caution">
    <text evidence="12">The sequence shown here is derived from an EMBL/GenBank/DDBJ whole genome shotgun (WGS) entry which is preliminary data.</text>
</comment>
<feature type="transmembrane region" description="Helical" evidence="10">
    <location>
        <begin position="57"/>
        <end position="75"/>
    </location>
</feature>
<feature type="transmembrane region" description="Helical" evidence="10">
    <location>
        <begin position="128"/>
        <end position="150"/>
    </location>
</feature>
<dbReference type="Pfam" id="PF02518">
    <property type="entry name" value="HATPase_c"/>
    <property type="match status" value="1"/>
</dbReference>
<dbReference type="InterPro" id="IPR036890">
    <property type="entry name" value="HATPase_C_sf"/>
</dbReference>
<organism evidence="12 13">
    <name type="scientific">Dactylosporangium maewongense</name>
    <dbReference type="NCBI Taxonomy" id="634393"/>
    <lineage>
        <taxon>Bacteria</taxon>
        <taxon>Bacillati</taxon>
        <taxon>Actinomycetota</taxon>
        <taxon>Actinomycetes</taxon>
        <taxon>Micromonosporales</taxon>
        <taxon>Micromonosporaceae</taxon>
        <taxon>Dactylosporangium</taxon>
    </lineage>
</organism>
<dbReference type="Pfam" id="PF07730">
    <property type="entry name" value="HisKA_3"/>
    <property type="match status" value="1"/>
</dbReference>
<evidence type="ECO:0000256" key="7">
    <source>
        <dbReference type="ARBA" id="ARBA00022840"/>
    </source>
</evidence>
<dbReference type="SMART" id="SM00387">
    <property type="entry name" value="HATPase_c"/>
    <property type="match status" value="1"/>
</dbReference>
<evidence type="ECO:0000256" key="3">
    <source>
        <dbReference type="ARBA" id="ARBA00022553"/>
    </source>
</evidence>
<gene>
    <name evidence="12" type="ORF">GCM10009827_090660</name>
</gene>
<comment type="catalytic activity">
    <reaction evidence="1">
        <text>ATP + protein L-histidine = ADP + protein N-phospho-L-histidine.</text>
        <dbReference type="EC" id="2.7.13.3"/>
    </reaction>
</comment>
<dbReference type="Gene3D" id="3.30.565.10">
    <property type="entry name" value="Histidine kinase-like ATPase, C-terminal domain"/>
    <property type="match status" value="1"/>
</dbReference>
<evidence type="ECO:0000256" key="5">
    <source>
        <dbReference type="ARBA" id="ARBA00022741"/>
    </source>
</evidence>
<feature type="compositionally biased region" description="Low complexity" evidence="9">
    <location>
        <begin position="431"/>
        <end position="481"/>
    </location>
</feature>
<dbReference type="Proteomes" id="UP001501470">
    <property type="component" value="Unassembled WGS sequence"/>
</dbReference>
<evidence type="ECO:0000256" key="10">
    <source>
        <dbReference type="SAM" id="Phobius"/>
    </source>
</evidence>
<dbReference type="RefSeq" id="WP_344510537.1">
    <property type="nucleotide sequence ID" value="NZ_BAAAQD010000025.1"/>
</dbReference>
<evidence type="ECO:0000259" key="11">
    <source>
        <dbReference type="SMART" id="SM00387"/>
    </source>
</evidence>